<feature type="region of interest" description="Disordered" evidence="1">
    <location>
        <begin position="617"/>
        <end position="682"/>
    </location>
</feature>
<name>A0A8I3A700_9AGAM</name>
<dbReference type="InterPro" id="IPR011009">
    <property type="entry name" value="Kinase-like_dom_sf"/>
</dbReference>
<dbReference type="PROSITE" id="PS00109">
    <property type="entry name" value="PROTEIN_KINASE_TYR"/>
    <property type="match status" value="1"/>
</dbReference>
<feature type="compositionally biased region" description="Polar residues" evidence="1">
    <location>
        <begin position="664"/>
        <end position="682"/>
    </location>
</feature>
<dbReference type="AlphaFoldDB" id="A0A8I3A700"/>
<organism evidence="2 3">
    <name type="scientific">Boletus reticuloceps</name>
    <dbReference type="NCBI Taxonomy" id="495285"/>
    <lineage>
        <taxon>Eukaryota</taxon>
        <taxon>Fungi</taxon>
        <taxon>Dikarya</taxon>
        <taxon>Basidiomycota</taxon>
        <taxon>Agaricomycotina</taxon>
        <taxon>Agaricomycetes</taxon>
        <taxon>Agaricomycetidae</taxon>
        <taxon>Boletales</taxon>
        <taxon>Boletineae</taxon>
        <taxon>Boletaceae</taxon>
        <taxon>Boletoideae</taxon>
        <taxon>Boletus</taxon>
    </lineage>
</organism>
<reference evidence="2" key="1">
    <citation type="submission" date="2021-03" db="EMBL/GenBank/DDBJ databases">
        <title>Evolutionary innovations through gain and loss of genes in the ectomycorrhizal Boletales.</title>
        <authorList>
            <person name="Wu G."/>
            <person name="Miyauchi S."/>
            <person name="Morin E."/>
            <person name="Yang Z.-L."/>
            <person name="Xu J."/>
            <person name="Martin F.M."/>
        </authorList>
    </citation>
    <scope>NUCLEOTIDE SEQUENCE</scope>
    <source>
        <strain evidence="2">BR01</strain>
    </source>
</reference>
<evidence type="ECO:0000256" key="1">
    <source>
        <dbReference type="SAM" id="MobiDB-lite"/>
    </source>
</evidence>
<evidence type="ECO:0000313" key="2">
    <source>
        <dbReference type="EMBL" id="KAG6372513.1"/>
    </source>
</evidence>
<gene>
    <name evidence="2" type="ORF">JVT61DRAFT_7619</name>
</gene>
<dbReference type="InterPro" id="IPR008266">
    <property type="entry name" value="Tyr_kinase_AS"/>
</dbReference>
<proteinExistence type="predicted"/>
<dbReference type="GO" id="GO:0004672">
    <property type="term" value="F:protein kinase activity"/>
    <property type="evidence" value="ECO:0007669"/>
    <property type="project" value="InterPro"/>
</dbReference>
<dbReference type="OrthoDB" id="3250441at2759"/>
<dbReference type="Gene3D" id="1.10.510.10">
    <property type="entry name" value="Transferase(Phosphotransferase) domain 1"/>
    <property type="match status" value="1"/>
</dbReference>
<comment type="caution">
    <text evidence="2">The sequence shown here is derived from an EMBL/GenBank/DDBJ whole genome shotgun (WGS) entry which is preliminary data.</text>
</comment>
<keyword evidence="3" id="KW-1185">Reference proteome</keyword>
<feature type="compositionally biased region" description="Low complexity" evidence="1">
    <location>
        <begin position="623"/>
        <end position="652"/>
    </location>
</feature>
<evidence type="ECO:0000313" key="3">
    <source>
        <dbReference type="Proteomes" id="UP000683000"/>
    </source>
</evidence>
<dbReference type="SUPFAM" id="SSF56112">
    <property type="entry name" value="Protein kinase-like (PK-like)"/>
    <property type="match status" value="1"/>
</dbReference>
<dbReference type="Proteomes" id="UP000683000">
    <property type="component" value="Unassembled WGS sequence"/>
</dbReference>
<dbReference type="EMBL" id="JAGFBS010000027">
    <property type="protein sequence ID" value="KAG6372513.1"/>
    <property type="molecule type" value="Genomic_DNA"/>
</dbReference>
<protein>
    <submittedName>
        <fullName evidence="2">Uncharacterized protein</fullName>
    </submittedName>
</protein>
<sequence>MSGDRYIRYLAPWYDTAPMNFKVDDQSNVFDIVDDLCYQTGLNMDSEWKVAYLPKVQSIRSIDQTASLVSRSAYYSTQDVALEINPFDTLVDQLTAAASCLKVLDNHDSILSLNLCDKEDFGKVQFFIRHRHGLSIPFMPVQIIYCLPDQPEFILSQEEQDHDKTIESASSTTWDPLLPSTITSDYNMYQEDFLIQDGHPKHRTLHIGPLITIYKEVFADIIDDLAHLSDIPDDKYYPCEAGRKSSVQALIETLLGVELRTCVPTSIPTMKSDAIVEENGAIFLHVECKNELGLGGIANLQGPHILLKHISEPKYARIRNKTCCPCIHLSICGPYILFGGSVLTDTYSYQLFTDYICLDGDPFLTCKIYNTAKVFSVFRSALRKLRGKYEGIGCPDVIRPAYLPNTCIPNLVFEKRFAPARFYVYSPYRTLFRAKYGGRPVLVKFSGRYNHVAHCALVGRGFAPQLHFYTQLRGGVHMVVMDFIDGLDVHSQFGDSELPGEVVKQLKEVLTALHEQNLVHGDLRWSNILVKKPSTSSPEFKAIMDVDMPWHAYLMDFELAGEAKKDRYTPLLNWHIPCPPGVHPGGLMETVLAYFFSLRRRHLHDVDTALDTVPVTRSRSRLAAPPAANANINTDSDNSAASTNNPTATALSETSNAVPADSPVASTASGHPSPPNSFTTDNSLLDAADKFASDDSLSDIPGLLDTSSSSDSSLDFSPITTLRRATMAVGEYQQSSPMKPPTLTAGDVTPEQLRKWEMGCLQGPGPTRRLGTSRPPNPAMVCYRRCPT</sequence>
<accession>A0A8I3A700</accession>